<dbReference type="GO" id="GO:0016020">
    <property type="term" value="C:membrane"/>
    <property type="evidence" value="ECO:0007669"/>
    <property type="project" value="UniProtKB-SubCell"/>
</dbReference>
<dbReference type="VEuPathDB" id="AmoebaDB:EIN_044040"/>
<proteinExistence type="inferred from homology"/>
<feature type="compositionally biased region" description="Basic and acidic residues" evidence="8">
    <location>
        <begin position="13"/>
        <end position="22"/>
    </location>
</feature>
<evidence type="ECO:0000313" key="11">
    <source>
        <dbReference type="Proteomes" id="UP000014680"/>
    </source>
</evidence>
<protein>
    <recommendedName>
        <fullName evidence="7">Palmitoyltransferase</fullName>
        <ecNumber evidence="7">2.3.1.225</ecNumber>
    </recommendedName>
</protein>
<dbReference type="KEGG" id="eiv:EIN_044040"/>
<comment type="catalytic activity">
    <reaction evidence="7">
        <text>L-cysteinyl-[protein] + hexadecanoyl-CoA = S-hexadecanoyl-L-cysteinyl-[protein] + CoA</text>
        <dbReference type="Rhea" id="RHEA:36683"/>
        <dbReference type="Rhea" id="RHEA-COMP:10131"/>
        <dbReference type="Rhea" id="RHEA-COMP:11032"/>
        <dbReference type="ChEBI" id="CHEBI:29950"/>
        <dbReference type="ChEBI" id="CHEBI:57287"/>
        <dbReference type="ChEBI" id="CHEBI:57379"/>
        <dbReference type="ChEBI" id="CHEBI:74151"/>
        <dbReference type="EC" id="2.3.1.225"/>
    </reaction>
</comment>
<evidence type="ECO:0000256" key="8">
    <source>
        <dbReference type="SAM" id="MobiDB-lite"/>
    </source>
</evidence>
<feature type="transmembrane region" description="Helical" evidence="7">
    <location>
        <begin position="125"/>
        <end position="144"/>
    </location>
</feature>
<evidence type="ECO:0000256" key="7">
    <source>
        <dbReference type="RuleBase" id="RU079119"/>
    </source>
</evidence>
<keyword evidence="2 7" id="KW-0808">Transferase</keyword>
<keyword evidence="4 7" id="KW-1133">Transmembrane helix</keyword>
<gene>
    <name evidence="10" type="ORF">EIN_044040</name>
</gene>
<comment type="domain">
    <text evidence="7">The DHHC domain is required for palmitoyltransferase activity.</text>
</comment>
<dbReference type="InterPro" id="IPR001594">
    <property type="entry name" value="Palmitoyltrfase_DHHC"/>
</dbReference>
<reference evidence="10 11" key="1">
    <citation type="submission" date="2012-10" db="EMBL/GenBank/DDBJ databases">
        <authorList>
            <person name="Zafar N."/>
            <person name="Inman J."/>
            <person name="Hall N."/>
            <person name="Lorenzi H."/>
            <person name="Caler E."/>
        </authorList>
    </citation>
    <scope>NUCLEOTIDE SEQUENCE [LARGE SCALE GENOMIC DNA]</scope>
    <source>
        <strain evidence="10 11">IP1</strain>
    </source>
</reference>
<feature type="compositionally biased region" description="Polar residues" evidence="8">
    <location>
        <begin position="1"/>
        <end position="12"/>
    </location>
</feature>
<organism evidence="10 11">
    <name type="scientific">Entamoeba invadens IP1</name>
    <dbReference type="NCBI Taxonomy" id="370355"/>
    <lineage>
        <taxon>Eukaryota</taxon>
        <taxon>Amoebozoa</taxon>
        <taxon>Evosea</taxon>
        <taxon>Archamoebae</taxon>
        <taxon>Mastigamoebida</taxon>
        <taxon>Entamoebidae</taxon>
        <taxon>Entamoeba</taxon>
    </lineage>
</organism>
<keyword evidence="5 7" id="KW-0472">Membrane</keyword>
<evidence type="ECO:0000256" key="4">
    <source>
        <dbReference type="ARBA" id="ARBA00022989"/>
    </source>
</evidence>
<accession>A0A0A1U541</accession>
<keyword evidence="6 7" id="KW-0012">Acyltransferase</keyword>
<dbReference type="Pfam" id="PF01529">
    <property type="entry name" value="DHHC"/>
    <property type="match status" value="1"/>
</dbReference>
<sequence>MENISENQPQNISKEEKPTTETILEDKKEEIESVQNIEETQAKAVDEHKVDKFTLKATQMIDCENFDEKAKKMKGTPAKLMNGMLVVVGYLWMLIPVILLVLYFFCTYVIDRYFYYTVWSVPERIFWYWIMLHLTYYEMIWSLFKCHFAVPVLFDMGYPRIEAYDADTYCESCKHEKYTRTHHCGFCKKCILKYDHHCAWMSNCIGYHNAHYFFKFMLACFQGVLICDIHLYYVWKFYYGTELFPFWIVLFMTLFFANITLVMMFQIASISFCFSTNLTIMESVVYISNVFRQKTLKIPLPFTKGFLNNWHEALHVPNDLPLFLGFLPFDLPQGKAPEPIKKD</sequence>
<keyword evidence="11" id="KW-1185">Reference proteome</keyword>
<feature type="region of interest" description="Disordered" evidence="8">
    <location>
        <begin position="1"/>
        <end position="22"/>
    </location>
</feature>
<name>A0A0A1U541_ENTIV</name>
<dbReference type="PANTHER" id="PTHR12246">
    <property type="entry name" value="PALMITOYLTRANSFERASE ZDHHC16"/>
    <property type="match status" value="1"/>
</dbReference>
<evidence type="ECO:0000256" key="5">
    <source>
        <dbReference type="ARBA" id="ARBA00023136"/>
    </source>
</evidence>
<dbReference type="OrthoDB" id="331948at2759"/>
<evidence type="ECO:0000256" key="6">
    <source>
        <dbReference type="ARBA" id="ARBA00023315"/>
    </source>
</evidence>
<dbReference type="GeneID" id="14885848"/>
<dbReference type="RefSeq" id="XP_004253627.1">
    <property type="nucleotide sequence ID" value="XM_004253579.1"/>
</dbReference>
<feature type="domain" description="Palmitoyltransferase DHHC" evidence="9">
    <location>
        <begin position="165"/>
        <end position="281"/>
    </location>
</feature>
<dbReference type="OMA" id="NNWHEAL"/>
<evidence type="ECO:0000256" key="2">
    <source>
        <dbReference type="ARBA" id="ARBA00022679"/>
    </source>
</evidence>
<dbReference type="EC" id="2.3.1.225" evidence="7"/>
<evidence type="ECO:0000256" key="1">
    <source>
        <dbReference type="ARBA" id="ARBA00004141"/>
    </source>
</evidence>
<feature type="transmembrane region" description="Helical" evidence="7">
    <location>
        <begin position="247"/>
        <end position="274"/>
    </location>
</feature>
<feature type="transmembrane region" description="Helical" evidence="7">
    <location>
        <begin position="212"/>
        <end position="235"/>
    </location>
</feature>
<evidence type="ECO:0000256" key="3">
    <source>
        <dbReference type="ARBA" id="ARBA00022692"/>
    </source>
</evidence>
<comment type="similarity">
    <text evidence="7">Belongs to the DHHC palmitoyltransferase family.</text>
</comment>
<evidence type="ECO:0000313" key="10">
    <source>
        <dbReference type="EMBL" id="ELP86856.1"/>
    </source>
</evidence>
<keyword evidence="3 7" id="KW-0812">Transmembrane</keyword>
<evidence type="ECO:0000259" key="9">
    <source>
        <dbReference type="Pfam" id="PF01529"/>
    </source>
</evidence>
<dbReference type="EMBL" id="KB206902">
    <property type="protein sequence ID" value="ELP86856.1"/>
    <property type="molecule type" value="Genomic_DNA"/>
</dbReference>
<dbReference type="AlphaFoldDB" id="A0A0A1U541"/>
<feature type="transmembrane region" description="Helical" evidence="7">
    <location>
        <begin position="80"/>
        <end position="105"/>
    </location>
</feature>
<comment type="subcellular location">
    <subcellularLocation>
        <location evidence="1">Membrane</location>
        <topology evidence="1">Multi-pass membrane protein</topology>
    </subcellularLocation>
</comment>
<dbReference type="PROSITE" id="PS50216">
    <property type="entry name" value="DHHC"/>
    <property type="match status" value="1"/>
</dbReference>
<dbReference type="GO" id="GO:0019706">
    <property type="term" value="F:protein-cysteine S-palmitoyltransferase activity"/>
    <property type="evidence" value="ECO:0007669"/>
    <property type="project" value="UniProtKB-EC"/>
</dbReference>
<dbReference type="Proteomes" id="UP000014680">
    <property type="component" value="Unassembled WGS sequence"/>
</dbReference>
<dbReference type="InterPro" id="IPR039859">
    <property type="entry name" value="PFA4/ZDH16/20/ERF2-like"/>
</dbReference>